<dbReference type="InterPro" id="IPR014756">
    <property type="entry name" value="Ig_E-set"/>
</dbReference>
<evidence type="ECO:0000256" key="1">
    <source>
        <dbReference type="ARBA" id="ARBA00004196"/>
    </source>
</evidence>
<keyword evidence="3" id="KW-0732">Signal</keyword>
<feature type="compositionally biased region" description="Low complexity" evidence="5">
    <location>
        <begin position="159"/>
        <end position="178"/>
    </location>
</feature>
<dbReference type="SUPFAM" id="SSF81296">
    <property type="entry name" value="E set domains"/>
    <property type="match status" value="1"/>
</dbReference>
<dbReference type="EMBL" id="BSET01000002">
    <property type="protein sequence ID" value="GLK02131.1"/>
    <property type="molecule type" value="Genomic_DNA"/>
</dbReference>
<dbReference type="GO" id="GO:0005886">
    <property type="term" value="C:plasma membrane"/>
    <property type="evidence" value="ECO:0007669"/>
    <property type="project" value="TreeGrafter"/>
</dbReference>
<dbReference type="GO" id="GO:0006825">
    <property type="term" value="P:copper ion transport"/>
    <property type="evidence" value="ECO:0007669"/>
    <property type="project" value="InterPro"/>
</dbReference>
<comment type="subcellular location">
    <subcellularLocation>
        <location evidence="1">Cell envelope</location>
    </subcellularLocation>
</comment>
<evidence type="ECO:0000256" key="4">
    <source>
        <dbReference type="ARBA" id="ARBA00023008"/>
    </source>
</evidence>
<evidence type="ECO:0000256" key="5">
    <source>
        <dbReference type="SAM" id="MobiDB-lite"/>
    </source>
</evidence>
<feature type="region of interest" description="Disordered" evidence="5">
    <location>
        <begin position="137"/>
        <end position="178"/>
    </location>
</feature>
<feature type="compositionally biased region" description="Pro residues" evidence="5">
    <location>
        <begin position="148"/>
        <end position="158"/>
    </location>
</feature>
<feature type="domain" description="CopC" evidence="7">
    <location>
        <begin position="41"/>
        <end position="136"/>
    </location>
</feature>
<sequence>MQLASVPDRASRLLRPLVLVLGALGVAAVLATAVAAPAFAHADLLDSSPAAGSTVSTLPDEIVLTFSADLIAESGATEVVVVDGSGASVTDGEPTVVGPIMTQRVSPSASDGVYTVTWKVVYADGHPGSSSFSFTVAAGSEEEQATPSPAPPSAPPTAQPDASASPRPTAAPSTAGTAGMSPAPAWVWVLSIAGILASTTAAIWLAVRYRHNGASPTADSDSAR</sequence>
<dbReference type="PANTHER" id="PTHR34820">
    <property type="entry name" value="INNER MEMBRANE PROTEIN YEBZ"/>
    <property type="match status" value="1"/>
</dbReference>
<dbReference type="GO" id="GO:0042597">
    <property type="term" value="C:periplasmic space"/>
    <property type="evidence" value="ECO:0007669"/>
    <property type="project" value="InterPro"/>
</dbReference>
<protein>
    <submittedName>
        <fullName evidence="8">Copper resistance protein</fullName>
    </submittedName>
</protein>
<dbReference type="GO" id="GO:0030313">
    <property type="term" value="C:cell envelope"/>
    <property type="evidence" value="ECO:0007669"/>
    <property type="project" value="UniProtKB-SubCell"/>
</dbReference>
<keyword evidence="9" id="KW-1185">Reference proteome</keyword>
<name>A0A9W6HU72_9MICO</name>
<evidence type="ECO:0000259" key="7">
    <source>
        <dbReference type="Pfam" id="PF04234"/>
    </source>
</evidence>
<reference evidence="8" key="2">
    <citation type="submission" date="2023-01" db="EMBL/GenBank/DDBJ databases">
        <authorList>
            <person name="Sun Q."/>
            <person name="Evtushenko L."/>
        </authorList>
    </citation>
    <scope>NUCLEOTIDE SEQUENCE</scope>
    <source>
        <strain evidence="8">VKM Ac-1958</strain>
    </source>
</reference>
<evidence type="ECO:0000256" key="2">
    <source>
        <dbReference type="ARBA" id="ARBA00022723"/>
    </source>
</evidence>
<keyword evidence="6" id="KW-0472">Membrane</keyword>
<dbReference type="InterPro" id="IPR032694">
    <property type="entry name" value="CopC/D"/>
</dbReference>
<keyword evidence="4" id="KW-0186">Copper</keyword>
<feature type="transmembrane region" description="Helical" evidence="6">
    <location>
        <begin position="185"/>
        <end position="207"/>
    </location>
</feature>
<evidence type="ECO:0000256" key="3">
    <source>
        <dbReference type="ARBA" id="ARBA00022729"/>
    </source>
</evidence>
<dbReference type="GO" id="GO:0046688">
    <property type="term" value="P:response to copper ion"/>
    <property type="evidence" value="ECO:0007669"/>
    <property type="project" value="InterPro"/>
</dbReference>
<proteinExistence type="predicted"/>
<keyword evidence="6" id="KW-0812">Transmembrane</keyword>
<gene>
    <name evidence="8" type="primary">pcoC</name>
    <name evidence="8" type="ORF">GCM10017596_18460</name>
</gene>
<dbReference type="RefSeq" id="WP_204939706.1">
    <property type="nucleotide sequence ID" value="NZ_BAAAUM010000002.1"/>
</dbReference>
<accession>A0A9W6HU72</accession>
<dbReference type="InterPro" id="IPR007348">
    <property type="entry name" value="CopC_dom"/>
</dbReference>
<dbReference type="PANTHER" id="PTHR34820:SF4">
    <property type="entry name" value="INNER MEMBRANE PROTEIN YEBZ"/>
    <property type="match status" value="1"/>
</dbReference>
<evidence type="ECO:0000256" key="6">
    <source>
        <dbReference type="SAM" id="Phobius"/>
    </source>
</evidence>
<reference evidence="8" key="1">
    <citation type="journal article" date="2014" name="Int. J. Syst. Evol. Microbiol.">
        <title>Complete genome sequence of Corynebacterium casei LMG S-19264T (=DSM 44701T), isolated from a smear-ripened cheese.</title>
        <authorList>
            <consortium name="US DOE Joint Genome Institute (JGI-PGF)"/>
            <person name="Walter F."/>
            <person name="Albersmeier A."/>
            <person name="Kalinowski J."/>
            <person name="Ruckert C."/>
        </authorList>
    </citation>
    <scope>NUCLEOTIDE SEQUENCE</scope>
    <source>
        <strain evidence="8">VKM Ac-1958</strain>
    </source>
</reference>
<dbReference type="Gene3D" id="2.60.40.1220">
    <property type="match status" value="1"/>
</dbReference>
<evidence type="ECO:0000313" key="8">
    <source>
        <dbReference type="EMBL" id="GLK02131.1"/>
    </source>
</evidence>
<comment type="caution">
    <text evidence="8">The sequence shown here is derived from an EMBL/GenBank/DDBJ whole genome shotgun (WGS) entry which is preliminary data.</text>
</comment>
<evidence type="ECO:0000313" key="9">
    <source>
        <dbReference type="Proteomes" id="UP001142325"/>
    </source>
</evidence>
<dbReference type="Proteomes" id="UP001142325">
    <property type="component" value="Unassembled WGS sequence"/>
</dbReference>
<dbReference type="GO" id="GO:0005507">
    <property type="term" value="F:copper ion binding"/>
    <property type="evidence" value="ECO:0007669"/>
    <property type="project" value="InterPro"/>
</dbReference>
<dbReference type="InterPro" id="IPR014755">
    <property type="entry name" value="Cu-Rt/internalin_Ig-like"/>
</dbReference>
<organism evidence="8 9">
    <name type="scientific">Microbacterium keratanolyticum</name>
    <dbReference type="NCBI Taxonomy" id="67574"/>
    <lineage>
        <taxon>Bacteria</taxon>
        <taxon>Bacillati</taxon>
        <taxon>Actinomycetota</taxon>
        <taxon>Actinomycetes</taxon>
        <taxon>Micrococcales</taxon>
        <taxon>Microbacteriaceae</taxon>
        <taxon>Microbacterium</taxon>
    </lineage>
</organism>
<dbReference type="AlphaFoldDB" id="A0A9W6HU72"/>
<keyword evidence="6" id="KW-1133">Transmembrane helix</keyword>
<dbReference type="Pfam" id="PF04234">
    <property type="entry name" value="CopC"/>
    <property type="match status" value="1"/>
</dbReference>
<keyword evidence="2" id="KW-0479">Metal-binding</keyword>